<evidence type="ECO:0000313" key="1">
    <source>
        <dbReference type="EMBL" id="KIL46189.1"/>
    </source>
</evidence>
<reference evidence="1 2" key="1">
    <citation type="submission" date="2015-01" db="EMBL/GenBank/DDBJ databases">
        <title>Jeotgalibacillus campisalis genome sequencing.</title>
        <authorList>
            <person name="Goh K.M."/>
            <person name="Chan K.-G."/>
            <person name="Yaakop A.S."/>
            <person name="Ee R."/>
            <person name="Gan H.M."/>
            <person name="Chan C.S."/>
        </authorList>
    </citation>
    <scope>NUCLEOTIDE SEQUENCE [LARGE SCALE GENOMIC DNA]</scope>
    <source>
        <strain evidence="1 2">SF-57</strain>
    </source>
</reference>
<proteinExistence type="predicted"/>
<dbReference type="AlphaFoldDB" id="A0A0C2RWQ1"/>
<evidence type="ECO:0000313" key="2">
    <source>
        <dbReference type="Proteomes" id="UP000031972"/>
    </source>
</evidence>
<sequence>MPYTGYQYFLNGEYMGDSDGDGNAEFIDSMNDIYDEDVDEDK</sequence>
<organism evidence="1 2">
    <name type="scientific">Jeotgalibacillus campisalis</name>
    <dbReference type="NCBI Taxonomy" id="220754"/>
    <lineage>
        <taxon>Bacteria</taxon>
        <taxon>Bacillati</taxon>
        <taxon>Bacillota</taxon>
        <taxon>Bacilli</taxon>
        <taxon>Bacillales</taxon>
        <taxon>Caryophanaceae</taxon>
        <taxon>Jeotgalibacillus</taxon>
    </lineage>
</organism>
<gene>
    <name evidence="1" type="ORF">KR50_28640</name>
</gene>
<keyword evidence="2" id="KW-1185">Reference proteome</keyword>
<dbReference type="EMBL" id="JXRR01000017">
    <property type="protein sequence ID" value="KIL46189.1"/>
    <property type="molecule type" value="Genomic_DNA"/>
</dbReference>
<dbReference type="PATRIC" id="fig|220754.4.peg.2878"/>
<dbReference type="Proteomes" id="UP000031972">
    <property type="component" value="Unassembled WGS sequence"/>
</dbReference>
<accession>A0A0C2RWQ1</accession>
<protein>
    <submittedName>
        <fullName evidence="1">Uncharacterized protein</fullName>
    </submittedName>
</protein>
<comment type="caution">
    <text evidence="1">The sequence shown here is derived from an EMBL/GenBank/DDBJ whole genome shotgun (WGS) entry which is preliminary data.</text>
</comment>
<name>A0A0C2RWQ1_9BACL</name>